<evidence type="ECO:0000256" key="1">
    <source>
        <dbReference type="SAM" id="SignalP"/>
    </source>
</evidence>
<protein>
    <submittedName>
        <fullName evidence="4">Phospholipid/cholesterol/gamma-HCH transport system substrate-binding protein</fullName>
    </submittedName>
</protein>
<evidence type="ECO:0000313" key="5">
    <source>
        <dbReference type="Proteomes" id="UP000537326"/>
    </source>
</evidence>
<dbReference type="InterPro" id="IPR052336">
    <property type="entry name" value="MlaD_Phospholipid_Transporter"/>
</dbReference>
<dbReference type="InterPro" id="IPR024516">
    <property type="entry name" value="Mce_C"/>
</dbReference>
<evidence type="ECO:0000313" key="4">
    <source>
        <dbReference type="EMBL" id="NYI08796.1"/>
    </source>
</evidence>
<evidence type="ECO:0000259" key="3">
    <source>
        <dbReference type="Pfam" id="PF11887"/>
    </source>
</evidence>
<organism evidence="4 5">
    <name type="scientific">Nocardioides marinus</name>
    <dbReference type="NCBI Taxonomy" id="374514"/>
    <lineage>
        <taxon>Bacteria</taxon>
        <taxon>Bacillati</taxon>
        <taxon>Actinomycetota</taxon>
        <taxon>Actinomycetes</taxon>
        <taxon>Propionibacteriales</taxon>
        <taxon>Nocardioidaceae</taxon>
        <taxon>Nocardioides</taxon>
    </lineage>
</organism>
<accession>A0A7Y9YAW2</accession>
<dbReference type="Pfam" id="PF11887">
    <property type="entry name" value="Mce4_CUP1"/>
    <property type="match status" value="1"/>
</dbReference>
<dbReference type="Pfam" id="PF02470">
    <property type="entry name" value="MlaD"/>
    <property type="match status" value="1"/>
</dbReference>
<dbReference type="RefSeq" id="WP_179529859.1">
    <property type="nucleotide sequence ID" value="NZ_BAAAPP010000002.1"/>
</dbReference>
<dbReference type="InterPro" id="IPR003399">
    <property type="entry name" value="Mce/MlaD"/>
</dbReference>
<feature type="chain" id="PRO_5030772291" evidence="1">
    <location>
        <begin position="25"/>
        <end position="477"/>
    </location>
</feature>
<feature type="domain" description="Mammalian cell entry C-terminal" evidence="3">
    <location>
        <begin position="125"/>
        <end position="291"/>
    </location>
</feature>
<comment type="caution">
    <text evidence="4">The sequence shown here is derived from an EMBL/GenBank/DDBJ whole genome shotgun (WGS) entry which is preliminary data.</text>
</comment>
<dbReference type="AlphaFoldDB" id="A0A7Y9YAW2"/>
<sequence length="477" mass="50512">MRRTTLRRTRLALGLLAASLTLSACDFDVYSLPLPGGPDTGDDPITVTAQFADVLDLVPKSTVKVNDVTVGKITDVDLDGYTALVTMELQNDVDLPDDAVARLRQTSLLGEKFVELDAPADGGNAERLGDGDLIQLEQTGRNPEVEEVLGALSLVLNGGGVAQLKTIASELNNALEGREDSARSVLQQLDVFTETLDDNKADIVDAIERLNQLAISVRQQQGTIDDALDELPSALRSLDAQREDLVTMLESLNELGDVGVRVIEQSKDTTIETIRQLQPVLTELANSGDAFVKAFNVALTYPFVDEVVGRDPQVARNLHMGDFTNLSVQLEVDLSLGVTGVPTGLPTLLPTELEPTAVVGAVLNCLSSADLTSKACQKVLGSVELLLQLKEECAKPKNEDVVVCSLLNQVPGLPDLPGLGGIELPILGDLFGGTSGQGLPRTAPGGAAQPQGPRVSQLTSLYDADLVGLMIPGMVVS</sequence>
<feature type="domain" description="Mce/MlaD" evidence="2">
    <location>
        <begin position="44"/>
        <end position="118"/>
    </location>
</feature>
<proteinExistence type="predicted"/>
<name>A0A7Y9YAW2_9ACTN</name>
<keyword evidence="5" id="KW-1185">Reference proteome</keyword>
<dbReference type="PANTHER" id="PTHR33371">
    <property type="entry name" value="INTERMEMBRANE PHOSPHOLIPID TRANSPORT SYSTEM BINDING PROTEIN MLAD-RELATED"/>
    <property type="match status" value="1"/>
</dbReference>
<dbReference type="PANTHER" id="PTHR33371:SF15">
    <property type="entry name" value="LIPOPROTEIN LPRN"/>
    <property type="match status" value="1"/>
</dbReference>
<keyword evidence="1" id="KW-0732">Signal</keyword>
<dbReference type="NCBIfam" id="TIGR00996">
    <property type="entry name" value="Mtu_fam_mce"/>
    <property type="match status" value="1"/>
</dbReference>
<dbReference type="EMBL" id="JACBZI010000001">
    <property type="protein sequence ID" value="NYI08796.1"/>
    <property type="molecule type" value="Genomic_DNA"/>
</dbReference>
<reference evidence="4 5" key="1">
    <citation type="submission" date="2020-07" db="EMBL/GenBank/DDBJ databases">
        <title>Sequencing the genomes of 1000 actinobacteria strains.</title>
        <authorList>
            <person name="Klenk H.-P."/>
        </authorList>
    </citation>
    <scope>NUCLEOTIDE SEQUENCE [LARGE SCALE GENOMIC DNA]</scope>
    <source>
        <strain evidence="4 5">DSM 18248</strain>
    </source>
</reference>
<gene>
    <name evidence="4" type="ORF">BKA05_000311</name>
</gene>
<dbReference type="Proteomes" id="UP000537326">
    <property type="component" value="Unassembled WGS sequence"/>
</dbReference>
<evidence type="ECO:0000259" key="2">
    <source>
        <dbReference type="Pfam" id="PF02470"/>
    </source>
</evidence>
<dbReference type="PROSITE" id="PS51257">
    <property type="entry name" value="PROKAR_LIPOPROTEIN"/>
    <property type="match status" value="1"/>
</dbReference>
<dbReference type="InterPro" id="IPR005693">
    <property type="entry name" value="Mce"/>
</dbReference>
<dbReference type="GO" id="GO:0005576">
    <property type="term" value="C:extracellular region"/>
    <property type="evidence" value="ECO:0007669"/>
    <property type="project" value="TreeGrafter"/>
</dbReference>
<feature type="signal peptide" evidence="1">
    <location>
        <begin position="1"/>
        <end position="24"/>
    </location>
</feature>